<comment type="function">
    <text evidence="1 9">May be involved in fusion of retrograde transport vesicles derived from an endocytic compartment with the Golgi complex.</text>
</comment>
<evidence type="ECO:0000256" key="8">
    <source>
        <dbReference type="ARBA" id="ARBA00025800"/>
    </source>
</evidence>
<dbReference type="PANTHER" id="PTHR23137">
    <property type="entry name" value="VESICLE TRANSPORT PROTEIN-RELATED"/>
    <property type="match status" value="1"/>
</dbReference>
<evidence type="ECO:0000256" key="3">
    <source>
        <dbReference type="ARBA" id="ARBA00022448"/>
    </source>
</evidence>
<dbReference type="InterPro" id="IPR011691">
    <property type="entry name" value="Vesicle_transpt_SFT2"/>
</dbReference>
<evidence type="ECO:0000256" key="6">
    <source>
        <dbReference type="ARBA" id="ARBA00022989"/>
    </source>
</evidence>
<evidence type="ECO:0000256" key="10">
    <source>
        <dbReference type="SAM" id="MobiDB-lite"/>
    </source>
</evidence>
<dbReference type="Pfam" id="PF04178">
    <property type="entry name" value="Got1"/>
    <property type="match status" value="1"/>
</dbReference>
<dbReference type="PANTHER" id="PTHR23137:SF6">
    <property type="entry name" value="VESICLE TRANSPORT PROTEIN"/>
    <property type="match status" value="1"/>
</dbReference>
<evidence type="ECO:0000256" key="1">
    <source>
        <dbReference type="ARBA" id="ARBA00003566"/>
    </source>
</evidence>
<evidence type="ECO:0000256" key="7">
    <source>
        <dbReference type="ARBA" id="ARBA00023136"/>
    </source>
</evidence>
<accession>A0ABM1TIE7</accession>
<reference evidence="12" key="1">
    <citation type="submission" date="2025-08" db="UniProtKB">
        <authorList>
            <consortium name="RefSeq"/>
        </authorList>
    </citation>
    <scope>IDENTIFICATION</scope>
    <source>
        <tissue evidence="12">Muscle</tissue>
    </source>
</reference>
<sequence length="167" mass="18700">MDRLRRAISREGYDVDDEEQSIVSHQPTIPEEPLSTPKPPNVKGFTIFFLLGLIFSLVGSFFMFGPNGKLLFGVFYSVGNVTAIASTCFLKSPAGQMKKIFSRSRLTSAIFMLTCLVLTLFAAYWWETPGLSTFFCLLQFLALTVYSFTFIPAAREAVKKFFEACAN</sequence>
<feature type="transmembrane region" description="Helical" evidence="9">
    <location>
        <begin position="132"/>
        <end position="151"/>
    </location>
</feature>
<gene>
    <name evidence="12" type="primary">LOC111088840</name>
</gene>
<feature type="transmembrane region" description="Helical" evidence="9">
    <location>
        <begin position="70"/>
        <end position="90"/>
    </location>
</feature>
<keyword evidence="11" id="KW-1185">Reference proteome</keyword>
<name>A0ABM1TIE7_LIMPO</name>
<dbReference type="InterPro" id="IPR007305">
    <property type="entry name" value="Vesicle_transpt_Got1/SFT2"/>
</dbReference>
<comment type="similarity">
    <text evidence="8 9">Belongs to the SFT2 family.</text>
</comment>
<evidence type="ECO:0000256" key="9">
    <source>
        <dbReference type="RuleBase" id="RU363111"/>
    </source>
</evidence>
<keyword evidence="5 9" id="KW-0653">Protein transport</keyword>
<feature type="transmembrane region" description="Helical" evidence="9">
    <location>
        <begin position="106"/>
        <end position="126"/>
    </location>
</feature>
<keyword evidence="3 9" id="KW-0813">Transport</keyword>
<evidence type="ECO:0000256" key="5">
    <source>
        <dbReference type="ARBA" id="ARBA00022927"/>
    </source>
</evidence>
<keyword evidence="6 9" id="KW-1133">Transmembrane helix</keyword>
<proteinExistence type="inferred from homology"/>
<comment type="subcellular location">
    <subcellularLocation>
        <location evidence="2 9">Membrane</location>
        <topology evidence="2 9">Multi-pass membrane protein</topology>
    </subcellularLocation>
</comment>
<dbReference type="GeneID" id="111088840"/>
<protein>
    <recommendedName>
        <fullName evidence="9">Vesicle transport protein</fullName>
    </recommendedName>
</protein>
<evidence type="ECO:0000313" key="12">
    <source>
        <dbReference type="RefSeq" id="XP_022255653.1"/>
    </source>
</evidence>
<organism evidence="11 12">
    <name type="scientific">Limulus polyphemus</name>
    <name type="common">Atlantic horseshoe crab</name>
    <dbReference type="NCBI Taxonomy" id="6850"/>
    <lineage>
        <taxon>Eukaryota</taxon>
        <taxon>Metazoa</taxon>
        <taxon>Ecdysozoa</taxon>
        <taxon>Arthropoda</taxon>
        <taxon>Chelicerata</taxon>
        <taxon>Merostomata</taxon>
        <taxon>Xiphosura</taxon>
        <taxon>Limulidae</taxon>
        <taxon>Limulus</taxon>
    </lineage>
</organism>
<feature type="transmembrane region" description="Helical" evidence="9">
    <location>
        <begin position="45"/>
        <end position="64"/>
    </location>
</feature>
<evidence type="ECO:0000256" key="2">
    <source>
        <dbReference type="ARBA" id="ARBA00004141"/>
    </source>
</evidence>
<evidence type="ECO:0000313" key="11">
    <source>
        <dbReference type="Proteomes" id="UP000694941"/>
    </source>
</evidence>
<dbReference type="Proteomes" id="UP000694941">
    <property type="component" value="Unplaced"/>
</dbReference>
<dbReference type="RefSeq" id="XP_022255653.1">
    <property type="nucleotide sequence ID" value="XM_022399945.1"/>
</dbReference>
<evidence type="ECO:0000256" key="4">
    <source>
        <dbReference type="ARBA" id="ARBA00022692"/>
    </source>
</evidence>
<feature type="region of interest" description="Disordered" evidence="10">
    <location>
        <begin position="17"/>
        <end position="37"/>
    </location>
</feature>
<keyword evidence="4 9" id="KW-0812">Transmembrane</keyword>
<keyword evidence="7 9" id="KW-0472">Membrane</keyword>